<evidence type="ECO:0000313" key="3">
    <source>
        <dbReference type="Proteomes" id="UP001521785"/>
    </source>
</evidence>
<feature type="signal peptide" evidence="1">
    <location>
        <begin position="1"/>
        <end position="21"/>
    </location>
</feature>
<organism evidence="2 3">
    <name type="scientific">Paraconiothyrium brasiliense</name>
    <dbReference type="NCBI Taxonomy" id="300254"/>
    <lineage>
        <taxon>Eukaryota</taxon>
        <taxon>Fungi</taxon>
        <taxon>Dikarya</taxon>
        <taxon>Ascomycota</taxon>
        <taxon>Pezizomycotina</taxon>
        <taxon>Dothideomycetes</taxon>
        <taxon>Pleosporomycetidae</taxon>
        <taxon>Pleosporales</taxon>
        <taxon>Massarineae</taxon>
        <taxon>Didymosphaeriaceae</taxon>
        <taxon>Paraconiothyrium</taxon>
    </lineage>
</organism>
<accession>A0ABR3QL08</accession>
<dbReference type="Proteomes" id="UP001521785">
    <property type="component" value="Unassembled WGS sequence"/>
</dbReference>
<evidence type="ECO:0000256" key="1">
    <source>
        <dbReference type="SAM" id="SignalP"/>
    </source>
</evidence>
<name>A0ABR3QL08_9PLEO</name>
<sequence>MRIYSMMTALFLCALPYLSSAHPALAPTIELAPAAKAHNIYLTTCVPKPRNNDDKPVPTANFTAIAYFRQPLNITTVDPDTKAPKPDKAALVAQPPEPWEGVKWKVKVWNEKLFSASIVANAGSAAKGTLAGDAKLGDEEYVCFKDGETGIRVRDDDVRGNCVADYWCAGLEAGKGQ</sequence>
<dbReference type="EMBL" id="JAKJXO020000020">
    <property type="protein sequence ID" value="KAL1592835.1"/>
    <property type="molecule type" value="Genomic_DNA"/>
</dbReference>
<keyword evidence="1" id="KW-0732">Signal</keyword>
<gene>
    <name evidence="2" type="ORF">SLS60_011251</name>
</gene>
<keyword evidence="3" id="KW-1185">Reference proteome</keyword>
<comment type="caution">
    <text evidence="2">The sequence shown here is derived from an EMBL/GenBank/DDBJ whole genome shotgun (WGS) entry which is preliminary data.</text>
</comment>
<evidence type="ECO:0000313" key="2">
    <source>
        <dbReference type="EMBL" id="KAL1592835.1"/>
    </source>
</evidence>
<feature type="chain" id="PRO_5047049619" evidence="1">
    <location>
        <begin position="22"/>
        <end position="177"/>
    </location>
</feature>
<reference evidence="2 3" key="1">
    <citation type="submission" date="2024-02" db="EMBL/GenBank/DDBJ databases">
        <title>De novo assembly and annotation of 12 fungi associated with fruit tree decline syndrome in Ontario, Canada.</title>
        <authorList>
            <person name="Sulman M."/>
            <person name="Ellouze W."/>
            <person name="Ilyukhin E."/>
        </authorList>
    </citation>
    <scope>NUCLEOTIDE SEQUENCE [LARGE SCALE GENOMIC DNA]</scope>
    <source>
        <strain evidence="2 3">M42-189</strain>
    </source>
</reference>
<proteinExistence type="predicted"/>
<protein>
    <submittedName>
        <fullName evidence="2">Uncharacterized protein</fullName>
    </submittedName>
</protein>